<feature type="domain" description="EF-hand" evidence="2">
    <location>
        <begin position="127"/>
        <end position="157"/>
    </location>
</feature>
<dbReference type="InterPro" id="IPR002048">
    <property type="entry name" value="EF_hand_dom"/>
</dbReference>
<protein>
    <submittedName>
        <fullName evidence="3">EF-hand domain-containing protein</fullName>
    </submittedName>
</protein>
<dbReference type="Proteomes" id="UP000295301">
    <property type="component" value="Unassembled WGS sequence"/>
</dbReference>
<sequence length="157" mass="16866">MRRLVLTATALGLISGAALAAGSDATPPAAATPAFAPHFIENWDLDGDGKVTRAEAHEQRGNIFYMFDADENGALDGEEYDLFDETRAADMANAGMKQGQGRRNSPAALLAREYNDADGNGEVSKEEFLGTTDAWFDRMDRTGDGVVTIEDFGRGMN</sequence>
<dbReference type="InterPro" id="IPR018247">
    <property type="entry name" value="EF_Hand_1_Ca_BS"/>
</dbReference>
<keyword evidence="1" id="KW-0732">Signal</keyword>
<dbReference type="PROSITE" id="PS50222">
    <property type="entry name" value="EF_HAND_2"/>
    <property type="match status" value="1"/>
</dbReference>
<feature type="signal peptide" evidence="1">
    <location>
        <begin position="1"/>
        <end position="20"/>
    </location>
</feature>
<evidence type="ECO:0000259" key="2">
    <source>
        <dbReference type="PROSITE" id="PS50222"/>
    </source>
</evidence>
<dbReference type="SUPFAM" id="SSF47473">
    <property type="entry name" value="EF-hand"/>
    <property type="match status" value="1"/>
</dbReference>
<evidence type="ECO:0000256" key="1">
    <source>
        <dbReference type="SAM" id="SignalP"/>
    </source>
</evidence>
<proteinExistence type="predicted"/>
<dbReference type="InterPro" id="IPR011992">
    <property type="entry name" value="EF-hand-dom_pair"/>
</dbReference>
<dbReference type="Pfam" id="PF13202">
    <property type="entry name" value="EF-hand_5"/>
    <property type="match status" value="2"/>
</dbReference>
<dbReference type="GO" id="GO:0005509">
    <property type="term" value="F:calcium ion binding"/>
    <property type="evidence" value="ECO:0007669"/>
    <property type="project" value="InterPro"/>
</dbReference>
<evidence type="ECO:0000313" key="4">
    <source>
        <dbReference type="Proteomes" id="UP000295301"/>
    </source>
</evidence>
<feature type="chain" id="PRO_5020883201" evidence="1">
    <location>
        <begin position="21"/>
        <end position="157"/>
    </location>
</feature>
<name>A0A4R5UX53_9RHOB</name>
<keyword evidence="4" id="KW-1185">Reference proteome</keyword>
<reference evidence="3 4" key="1">
    <citation type="submission" date="2019-03" db="EMBL/GenBank/DDBJ databases">
        <title>Ruegeria lutea sp. nov., a novel strain, isolated from marine sediment, the Masan Bay, South Korea.</title>
        <authorList>
            <person name="Kim J."/>
            <person name="Kim D.-Y."/>
            <person name="Lee S.-S."/>
        </authorList>
    </citation>
    <scope>NUCLEOTIDE SEQUENCE [LARGE SCALE GENOMIC DNA]</scope>
    <source>
        <strain evidence="3 4">318-1</strain>
    </source>
</reference>
<comment type="caution">
    <text evidence="3">The sequence shown here is derived from an EMBL/GenBank/DDBJ whole genome shotgun (WGS) entry which is preliminary data.</text>
</comment>
<dbReference type="EMBL" id="SMUV01000071">
    <property type="protein sequence ID" value="TDK43862.1"/>
    <property type="molecule type" value="Genomic_DNA"/>
</dbReference>
<dbReference type="OrthoDB" id="7631435at2"/>
<dbReference type="AlphaFoldDB" id="A0A4R5UX53"/>
<organism evidence="3 4">
    <name type="scientific">Antarcticimicrobium luteum</name>
    <dbReference type="NCBI Taxonomy" id="2547397"/>
    <lineage>
        <taxon>Bacteria</taxon>
        <taxon>Pseudomonadati</taxon>
        <taxon>Pseudomonadota</taxon>
        <taxon>Alphaproteobacteria</taxon>
        <taxon>Rhodobacterales</taxon>
        <taxon>Paracoccaceae</taxon>
        <taxon>Antarcticimicrobium</taxon>
    </lineage>
</organism>
<gene>
    <name evidence="3" type="ORF">E1832_16440</name>
</gene>
<dbReference type="PROSITE" id="PS00018">
    <property type="entry name" value="EF_HAND_1"/>
    <property type="match status" value="1"/>
</dbReference>
<evidence type="ECO:0000313" key="3">
    <source>
        <dbReference type="EMBL" id="TDK43862.1"/>
    </source>
</evidence>
<accession>A0A4R5UX53</accession>
<dbReference type="Gene3D" id="1.10.238.10">
    <property type="entry name" value="EF-hand"/>
    <property type="match status" value="1"/>
</dbReference>